<dbReference type="RefSeq" id="WP_073315248.1">
    <property type="nucleotide sequence ID" value="NZ_FQYP01000002.1"/>
</dbReference>
<protein>
    <submittedName>
        <fullName evidence="1">Uncharacterized protein</fullName>
    </submittedName>
</protein>
<proteinExistence type="predicted"/>
<reference evidence="2" key="1">
    <citation type="submission" date="2016-11" db="EMBL/GenBank/DDBJ databases">
        <authorList>
            <person name="Varghese N."/>
            <person name="Submissions S."/>
        </authorList>
    </citation>
    <scope>NUCLEOTIDE SEQUENCE [LARGE SCALE GENOMIC DNA]</scope>
    <source>
        <strain evidence="2">DSM 22623</strain>
    </source>
</reference>
<name>A0A1M6D6Z2_9FLAO</name>
<sequence>MKKKKLDGLSLKKNVISRIGRNSIKGGGNDSNQSICDCGSGGTVVNRTKPCFSQGEDCDLIRETKKCESVVIHCL</sequence>
<evidence type="ECO:0000313" key="2">
    <source>
        <dbReference type="Proteomes" id="UP000184432"/>
    </source>
</evidence>
<keyword evidence="2" id="KW-1185">Reference proteome</keyword>
<dbReference type="EMBL" id="FQYP01000002">
    <property type="protein sequence ID" value="SHI68959.1"/>
    <property type="molecule type" value="Genomic_DNA"/>
</dbReference>
<organism evidence="1 2">
    <name type="scientific">Aquimarina spongiae</name>
    <dbReference type="NCBI Taxonomy" id="570521"/>
    <lineage>
        <taxon>Bacteria</taxon>
        <taxon>Pseudomonadati</taxon>
        <taxon>Bacteroidota</taxon>
        <taxon>Flavobacteriia</taxon>
        <taxon>Flavobacteriales</taxon>
        <taxon>Flavobacteriaceae</taxon>
        <taxon>Aquimarina</taxon>
    </lineage>
</organism>
<accession>A0A1M6D6Z2</accession>
<gene>
    <name evidence="1" type="ORF">SAMN04488508_102466</name>
</gene>
<dbReference type="Proteomes" id="UP000184432">
    <property type="component" value="Unassembled WGS sequence"/>
</dbReference>
<evidence type="ECO:0000313" key="1">
    <source>
        <dbReference type="EMBL" id="SHI68959.1"/>
    </source>
</evidence>
<dbReference type="STRING" id="570521.SAMN04488508_102466"/>
<dbReference type="AlphaFoldDB" id="A0A1M6D6Z2"/>